<dbReference type="Proteomes" id="UP000595254">
    <property type="component" value="Chromosome"/>
</dbReference>
<dbReference type="PANTHER" id="PTHR38463:SF1">
    <property type="entry name" value="STRESS RESPONSE PROTEIN YSNF"/>
    <property type="match status" value="1"/>
</dbReference>
<dbReference type="InterPro" id="IPR025889">
    <property type="entry name" value="GSP17M-like_dom"/>
</dbReference>
<dbReference type="InterPro" id="IPR052967">
    <property type="entry name" value="Stress_Response_Assoc"/>
</dbReference>
<feature type="compositionally biased region" description="Basic and acidic residues" evidence="1">
    <location>
        <begin position="219"/>
        <end position="244"/>
    </location>
</feature>
<gene>
    <name evidence="3" type="ORF">I6J18_18725</name>
</gene>
<feature type="compositionally biased region" description="Basic and acidic residues" evidence="1">
    <location>
        <begin position="298"/>
        <end position="307"/>
    </location>
</feature>
<dbReference type="RefSeq" id="WP_051387453.1">
    <property type="nucleotide sequence ID" value="NZ_CP068053.1"/>
</dbReference>
<feature type="region of interest" description="Disordered" evidence="1">
    <location>
        <begin position="198"/>
        <end position="369"/>
    </location>
</feature>
<dbReference type="Pfam" id="PF11181">
    <property type="entry name" value="YflT"/>
    <property type="match status" value="1"/>
</dbReference>
<dbReference type="AlphaFoldDB" id="A0A974RZN2"/>
<dbReference type="KEGG" id="ppsr:I6J18_18725"/>
<feature type="compositionally biased region" description="Basic and acidic residues" evidence="1">
    <location>
        <begin position="320"/>
        <end position="348"/>
    </location>
</feature>
<accession>A0A974RZN2</accession>
<evidence type="ECO:0000259" key="2">
    <source>
        <dbReference type="Pfam" id="PF11181"/>
    </source>
</evidence>
<feature type="domain" description="General stress protein 17M-like" evidence="2">
    <location>
        <begin position="5"/>
        <end position="103"/>
    </location>
</feature>
<feature type="compositionally biased region" description="Basic and acidic residues" evidence="1">
    <location>
        <begin position="360"/>
        <end position="369"/>
    </location>
</feature>
<evidence type="ECO:0000256" key="1">
    <source>
        <dbReference type="SAM" id="MobiDB-lite"/>
    </source>
</evidence>
<evidence type="ECO:0000313" key="4">
    <source>
        <dbReference type="Proteomes" id="UP000595254"/>
    </source>
</evidence>
<organism evidence="3 4">
    <name type="scientific">Peribacillus psychrosaccharolyticus</name>
    <name type="common">Bacillus psychrosaccharolyticus</name>
    <dbReference type="NCBI Taxonomy" id="1407"/>
    <lineage>
        <taxon>Bacteria</taxon>
        <taxon>Bacillati</taxon>
        <taxon>Bacillota</taxon>
        <taxon>Bacilli</taxon>
        <taxon>Bacillales</taxon>
        <taxon>Bacillaceae</taxon>
        <taxon>Peribacillus</taxon>
    </lineage>
</organism>
<reference evidence="3 4" key="1">
    <citation type="submission" date="2021-01" db="EMBL/GenBank/DDBJ databases">
        <title>FDA dAtabase for Regulatory Grade micrObial Sequences (FDA-ARGOS): Supporting development and validation of Infectious Disease Dx tests.</title>
        <authorList>
            <person name="Nelson B."/>
            <person name="Plummer A."/>
            <person name="Tallon L."/>
            <person name="Sadzewicz L."/>
            <person name="Zhao X."/>
            <person name="Boylan J."/>
            <person name="Ott S."/>
            <person name="Bowen H."/>
            <person name="Vavikolanu K."/>
            <person name="Mehta A."/>
            <person name="Aluvathingal J."/>
            <person name="Nadendla S."/>
            <person name="Myers T."/>
            <person name="Yan Y."/>
            <person name="Sichtig H."/>
        </authorList>
    </citation>
    <scope>NUCLEOTIDE SEQUENCE [LARGE SCALE GENOMIC DNA]</scope>
    <source>
        <strain evidence="3 4">FDAARGOS_1161</strain>
    </source>
</reference>
<feature type="compositionally biased region" description="Polar residues" evidence="1">
    <location>
        <begin position="271"/>
        <end position="297"/>
    </location>
</feature>
<keyword evidence="4" id="KW-1185">Reference proteome</keyword>
<evidence type="ECO:0000313" key="3">
    <source>
        <dbReference type="EMBL" id="QQS99603.1"/>
    </source>
</evidence>
<proteinExistence type="predicted"/>
<name>A0A974RZN2_PERPY</name>
<dbReference type="EMBL" id="CP068053">
    <property type="protein sequence ID" value="QQS99603.1"/>
    <property type="molecule type" value="Genomic_DNA"/>
</dbReference>
<sequence>MTKSVYGVFDSNAETIRAINTLKAKGYASDDITVVAKNEETMNLDNLNRTVDVNTVVTEDDSFFDKIVHFFVDDNRDSLSERLSNVGLSTREAEAYTEDVKDGRVLVLVEGTGNVGEGTVTNEPGVALTSKQEEIDLREKNSISSGITNNPDPNIFPSTTSNALPQEEDHTVVTGNVAERPIYDPSDDLVTDEKMNEVGYEERSRGRFNGQPSDSTTGDIKHHNFDLDEKALTEDRVDNEKKLNDVGYAESSRDRFDGEENDPNTAVFPPTQGNSEGNPNHNTPVTTKGASRQVNHPTTDELVKDEDNLNTVGYAANSHSRFDLDSETKKEEKNEPTMRDEQMDEKGYKVISRTLNPNDEETKSSRKTY</sequence>
<protein>
    <submittedName>
        <fullName evidence="3">General stress protein</fullName>
    </submittedName>
</protein>
<dbReference type="PANTHER" id="PTHR38463">
    <property type="entry name" value="STRESS RESPONSE PROTEIN YSNF"/>
    <property type="match status" value="1"/>
</dbReference>